<dbReference type="PROSITE" id="PS51186">
    <property type="entry name" value="GNAT"/>
    <property type="match status" value="1"/>
</dbReference>
<organism evidence="2 3">
    <name type="scientific">Gordonia soli NBRC 108243</name>
    <dbReference type="NCBI Taxonomy" id="1223545"/>
    <lineage>
        <taxon>Bacteria</taxon>
        <taxon>Bacillati</taxon>
        <taxon>Actinomycetota</taxon>
        <taxon>Actinomycetes</taxon>
        <taxon>Mycobacteriales</taxon>
        <taxon>Gordoniaceae</taxon>
        <taxon>Gordonia</taxon>
    </lineage>
</organism>
<dbReference type="eggNOG" id="COG1670">
    <property type="taxonomic scope" value="Bacteria"/>
</dbReference>
<keyword evidence="3" id="KW-1185">Reference proteome</keyword>
<dbReference type="Pfam" id="PF13302">
    <property type="entry name" value="Acetyltransf_3"/>
    <property type="match status" value="1"/>
</dbReference>
<sequence>MTSSLSVPIPGVSWRQLPPVARSYLSRAKRRVVGALDDVLGSSPDTVLATPETRTPSGRVVRLRRPMIADADAWRRERLYSRDVLEPYWPSSRWPWRDRHSTRAWIDECVDWRRRTRNGAAFPSVIEVDGEFAGQCNLEWIDGDNGTTEVGIWISRRYVGDRIAFAAISLVIDFAFDTLDLQRITAPIHVDNAAAQHLADRTGFVREGTMRNYTDAGGERADHVLYALTRPDRRSHDLP</sequence>
<dbReference type="PANTHER" id="PTHR43441">
    <property type="entry name" value="RIBOSOMAL-PROTEIN-SERINE ACETYLTRANSFERASE"/>
    <property type="match status" value="1"/>
</dbReference>
<dbReference type="InterPro" id="IPR016181">
    <property type="entry name" value="Acyl_CoA_acyltransferase"/>
</dbReference>
<name>M0QEE1_9ACTN</name>
<dbReference type="Gene3D" id="3.40.630.30">
    <property type="match status" value="1"/>
</dbReference>
<proteinExistence type="predicted"/>
<dbReference type="RefSeq" id="WP_007617624.1">
    <property type="nucleotide sequence ID" value="NZ_BANX01000005.1"/>
</dbReference>
<dbReference type="Proteomes" id="UP000011666">
    <property type="component" value="Unassembled WGS sequence"/>
</dbReference>
<evidence type="ECO:0000313" key="3">
    <source>
        <dbReference type="Proteomes" id="UP000011666"/>
    </source>
</evidence>
<dbReference type="AlphaFoldDB" id="M0QEE1"/>
<protein>
    <submittedName>
        <fullName evidence="2">Putative acetyltransferase</fullName>
    </submittedName>
</protein>
<dbReference type="EMBL" id="BANX01000005">
    <property type="protein sequence ID" value="GAC66940.1"/>
    <property type="molecule type" value="Genomic_DNA"/>
</dbReference>
<dbReference type="InterPro" id="IPR051908">
    <property type="entry name" value="Ribosomal_N-acetyltransferase"/>
</dbReference>
<comment type="caution">
    <text evidence="2">The sequence shown here is derived from an EMBL/GenBank/DDBJ whole genome shotgun (WGS) entry which is preliminary data.</text>
</comment>
<feature type="domain" description="N-acetyltransferase" evidence="1">
    <location>
        <begin position="75"/>
        <end position="231"/>
    </location>
</feature>
<evidence type="ECO:0000259" key="1">
    <source>
        <dbReference type="PROSITE" id="PS51186"/>
    </source>
</evidence>
<dbReference type="GO" id="GO:0008999">
    <property type="term" value="F:protein-N-terminal-alanine acetyltransferase activity"/>
    <property type="evidence" value="ECO:0007669"/>
    <property type="project" value="TreeGrafter"/>
</dbReference>
<accession>M0QEE1</accession>
<gene>
    <name evidence="2" type="ORF">GS4_05_01520</name>
</gene>
<dbReference type="PANTHER" id="PTHR43441:SF10">
    <property type="entry name" value="ACETYLTRANSFERASE"/>
    <property type="match status" value="1"/>
</dbReference>
<dbReference type="OrthoDB" id="3747845at2"/>
<dbReference type="GO" id="GO:1990189">
    <property type="term" value="F:protein N-terminal-serine acetyltransferase activity"/>
    <property type="evidence" value="ECO:0007669"/>
    <property type="project" value="TreeGrafter"/>
</dbReference>
<dbReference type="STRING" id="1223545.GS4_05_01520"/>
<evidence type="ECO:0000313" key="2">
    <source>
        <dbReference type="EMBL" id="GAC66940.1"/>
    </source>
</evidence>
<dbReference type="InterPro" id="IPR000182">
    <property type="entry name" value="GNAT_dom"/>
</dbReference>
<dbReference type="SUPFAM" id="SSF55729">
    <property type="entry name" value="Acyl-CoA N-acyltransferases (Nat)"/>
    <property type="match status" value="1"/>
</dbReference>
<reference evidence="2 3" key="1">
    <citation type="submission" date="2013-01" db="EMBL/GenBank/DDBJ databases">
        <title>Whole genome shotgun sequence of Gordonia soli NBRC 108243.</title>
        <authorList>
            <person name="Isaki-Nakamura S."/>
            <person name="Hosoyama A."/>
            <person name="Tsuchikane K."/>
            <person name="Ando Y."/>
            <person name="Baba S."/>
            <person name="Ohji S."/>
            <person name="Hamada M."/>
            <person name="Tamura T."/>
            <person name="Yamazoe A."/>
            <person name="Yamazaki S."/>
            <person name="Fujita N."/>
        </authorList>
    </citation>
    <scope>NUCLEOTIDE SEQUENCE [LARGE SCALE GENOMIC DNA]</scope>
    <source>
        <strain evidence="2 3">NBRC 108243</strain>
    </source>
</reference>
<keyword evidence="2" id="KW-0808">Transferase</keyword>
<dbReference type="GO" id="GO:0005737">
    <property type="term" value="C:cytoplasm"/>
    <property type="evidence" value="ECO:0007669"/>
    <property type="project" value="TreeGrafter"/>
</dbReference>